<gene>
    <name evidence="5" type="ORF">Wenmar_00563</name>
</gene>
<dbReference type="EMBL" id="AONG01000003">
    <property type="protein sequence ID" value="KIQ71184.1"/>
    <property type="molecule type" value="Genomic_DNA"/>
</dbReference>
<keyword evidence="2" id="KW-0238">DNA-binding</keyword>
<keyword evidence="3" id="KW-0804">Transcription</keyword>
<feature type="domain" description="HTH crp-type" evidence="4">
    <location>
        <begin position="149"/>
        <end position="215"/>
    </location>
</feature>
<dbReference type="Pfam" id="PF13545">
    <property type="entry name" value="HTH_Crp_2"/>
    <property type="match status" value="1"/>
</dbReference>
<accession>A0A0D0Q9U2</accession>
<dbReference type="AlphaFoldDB" id="A0A0D0Q9U2"/>
<name>A0A0D0Q9U2_9RHOB</name>
<protein>
    <submittedName>
        <fullName evidence="5">cAMP-binding protein</fullName>
    </submittedName>
</protein>
<evidence type="ECO:0000256" key="3">
    <source>
        <dbReference type="ARBA" id="ARBA00023163"/>
    </source>
</evidence>
<dbReference type="STRING" id="1123501.Wenmar_00563"/>
<evidence type="ECO:0000259" key="4">
    <source>
        <dbReference type="Pfam" id="PF13545"/>
    </source>
</evidence>
<evidence type="ECO:0000256" key="1">
    <source>
        <dbReference type="ARBA" id="ARBA00023015"/>
    </source>
</evidence>
<dbReference type="Proteomes" id="UP000035100">
    <property type="component" value="Unassembled WGS sequence"/>
</dbReference>
<dbReference type="Gene3D" id="2.60.120.10">
    <property type="entry name" value="Jelly Rolls"/>
    <property type="match status" value="1"/>
</dbReference>
<comment type="caution">
    <text evidence="5">The sequence shown here is derived from an EMBL/GenBank/DDBJ whole genome shotgun (WGS) entry which is preliminary data.</text>
</comment>
<dbReference type="SUPFAM" id="SSF51206">
    <property type="entry name" value="cAMP-binding domain-like"/>
    <property type="match status" value="1"/>
</dbReference>
<dbReference type="SUPFAM" id="SSF46785">
    <property type="entry name" value="Winged helix' DNA-binding domain"/>
    <property type="match status" value="1"/>
</dbReference>
<evidence type="ECO:0000313" key="5">
    <source>
        <dbReference type="EMBL" id="KIQ71184.1"/>
    </source>
</evidence>
<dbReference type="GO" id="GO:0003677">
    <property type="term" value="F:DNA binding"/>
    <property type="evidence" value="ECO:0007669"/>
    <property type="project" value="UniProtKB-KW"/>
</dbReference>
<evidence type="ECO:0000256" key="2">
    <source>
        <dbReference type="ARBA" id="ARBA00023125"/>
    </source>
</evidence>
<proteinExistence type="predicted"/>
<dbReference type="eggNOG" id="COG0664">
    <property type="taxonomic scope" value="Bacteria"/>
</dbReference>
<dbReference type="GO" id="GO:0006355">
    <property type="term" value="P:regulation of DNA-templated transcription"/>
    <property type="evidence" value="ECO:0007669"/>
    <property type="project" value="InterPro"/>
</dbReference>
<organism evidence="5 6">
    <name type="scientific">Wenxinia marina DSM 24838</name>
    <dbReference type="NCBI Taxonomy" id="1123501"/>
    <lineage>
        <taxon>Bacteria</taxon>
        <taxon>Pseudomonadati</taxon>
        <taxon>Pseudomonadota</taxon>
        <taxon>Alphaproteobacteria</taxon>
        <taxon>Rhodobacterales</taxon>
        <taxon>Roseobacteraceae</taxon>
        <taxon>Wenxinia</taxon>
    </lineage>
</organism>
<dbReference type="RefSeq" id="WP_018303783.1">
    <property type="nucleotide sequence ID" value="NZ_KB902304.1"/>
</dbReference>
<dbReference type="InterPro" id="IPR018490">
    <property type="entry name" value="cNMP-bd_dom_sf"/>
</dbReference>
<dbReference type="InterPro" id="IPR012318">
    <property type="entry name" value="HTH_CRP"/>
</dbReference>
<dbReference type="InterPro" id="IPR036390">
    <property type="entry name" value="WH_DNA-bd_sf"/>
</dbReference>
<evidence type="ECO:0000313" key="6">
    <source>
        <dbReference type="Proteomes" id="UP000035100"/>
    </source>
</evidence>
<keyword evidence="1" id="KW-0805">Transcription regulation</keyword>
<reference evidence="5 6" key="1">
    <citation type="submission" date="2013-01" db="EMBL/GenBank/DDBJ databases">
        <authorList>
            <person name="Fiebig A."/>
            <person name="Goeker M."/>
            <person name="Klenk H.-P.P."/>
        </authorList>
    </citation>
    <scope>NUCLEOTIDE SEQUENCE [LARGE SCALE GENOMIC DNA]</scope>
    <source>
        <strain evidence="5 6">DSM 24838</strain>
    </source>
</reference>
<dbReference type="InterPro" id="IPR014710">
    <property type="entry name" value="RmlC-like_jellyroll"/>
</dbReference>
<dbReference type="PATRIC" id="fig|1123501.6.peg.623"/>
<keyword evidence="6" id="KW-1185">Reference proteome</keyword>
<sequence length="242" mass="26973">MNADATENLLLQAMGAERASALLPHFEPCDLGLGMPLETPGEPIEYAYFPERGVVSVIVLAREGGEQVEGGLIGREGLTGQTVVLGGDRSPHLTRVQIPGHARRIRADRLREVIERDHDLQSWLLRFAQLMSIQTAHAALAYARLRLEEKLARWLLMCHDRIESDELSLTHEFLSVMLGVRRAGVTVATHTLEGEGLIRARRGRIEIIDRRGLRRVAGAGYGTPETEYERLIGLPMSREDRS</sequence>